<evidence type="ECO:0000313" key="3">
    <source>
        <dbReference type="Proteomes" id="UP001224890"/>
    </source>
</evidence>
<accession>A0AAJ0EXT1</accession>
<protein>
    <recommendedName>
        <fullName evidence="1">Post-transcriptional regulator MKT1 C-terminal domain-containing protein</fullName>
    </recommendedName>
</protein>
<gene>
    <name evidence="2" type="ORF">BDP55DRAFT_658244</name>
</gene>
<name>A0AAJ0EXT1_9PEZI</name>
<evidence type="ECO:0000259" key="1">
    <source>
        <dbReference type="Pfam" id="PF12246"/>
    </source>
</evidence>
<evidence type="ECO:0000313" key="2">
    <source>
        <dbReference type="EMBL" id="KAK1687971.1"/>
    </source>
</evidence>
<reference evidence="2" key="1">
    <citation type="submission" date="2021-06" db="EMBL/GenBank/DDBJ databases">
        <title>Comparative genomics, transcriptomics and evolutionary studies reveal genomic signatures of adaptation to plant cell wall in hemibiotrophic fungi.</title>
        <authorList>
            <consortium name="DOE Joint Genome Institute"/>
            <person name="Baroncelli R."/>
            <person name="Diaz J.F."/>
            <person name="Benocci T."/>
            <person name="Peng M."/>
            <person name="Battaglia E."/>
            <person name="Haridas S."/>
            <person name="Andreopoulos W."/>
            <person name="Labutti K."/>
            <person name="Pangilinan J."/>
            <person name="Floch G.L."/>
            <person name="Makela M.R."/>
            <person name="Henrissat B."/>
            <person name="Grigoriev I.V."/>
            <person name="Crouch J.A."/>
            <person name="De Vries R.P."/>
            <person name="Sukno S.A."/>
            <person name="Thon M.R."/>
        </authorList>
    </citation>
    <scope>NUCLEOTIDE SEQUENCE</scope>
    <source>
        <strain evidence="2">CBS 193.32</strain>
    </source>
</reference>
<dbReference type="RefSeq" id="XP_060431666.1">
    <property type="nucleotide sequence ID" value="XM_060574464.1"/>
</dbReference>
<dbReference type="GeneID" id="85458990"/>
<proteinExistence type="predicted"/>
<dbReference type="EMBL" id="JAHMHR010000013">
    <property type="protein sequence ID" value="KAK1687971.1"/>
    <property type="molecule type" value="Genomic_DNA"/>
</dbReference>
<dbReference type="Proteomes" id="UP001224890">
    <property type="component" value="Unassembled WGS sequence"/>
</dbReference>
<feature type="domain" description="Post-transcriptional regulator MKT1 C-terminal" evidence="1">
    <location>
        <begin position="9"/>
        <end position="72"/>
    </location>
</feature>
<dbReference type="InterPro" id="IPR022039">
    <property type="entry name" value="MKT1_C"/>
</dbReference>
<keyword evidence="3" id="KW-1185">Reference proteome</keyword>
<dbReference type="Pfam" id="PF12246">
    <property type="entry name" value="MKT1_C"/>
    <property type="match status" value="1"/>
</dbReference>
<organism evidence="2 3">
    <name type="scientific">Colletotrichum godetiae</name>
    <dbReference type="NCBI Taxonomy" id="1209918"/>
    <lineage>
        <taxon>Eukaryota</taxon>
        <taxon>Fungi</taxon>
        <taxon>Dikarya</taxon>
        <taxon>Ascomycota</taxon>
        <taxon>Pezizomycotina</taxon>
        <taxon>Sordariomycetes</taxon>
        <taxon>Hypocreomycetidae</taxon>
        <taxon>Glomerellales</taxon>
        <taxon>Glomerellaceae</taxon>
        <taxon>Colletotrichum</taxon>
        <taxon>Colletotrichum acutatum species complex</taxon>
    </lineage>
</organism>
<dbReference type="AlphaFoldDB" id="A0AAJ0EXT1"/>
<comment type="caution">
    <text evidence="2">The sequence shown here is derived from an EMBL/GenBank/DDBJ whole genome shotgun (WGS) entry which is preliminary data.</text>
</comment>
<sequence>MDELPAGDVEKQQSVMQDFPIRFFPYATNFKEDIQLAFAFFDAIHKGVQTLNKEVSAADKAVWSTASKYLDQRRF</sequence>